<evidence type="ECO:0000313" key="2">
    <source>
        <dbReference type="Proteomes" id="UP001320706"/>
    </source>
</evidence>
<accession>A0ACC3S3E2</accession>
<dbReference type="Proteomes" id="UP001320706">
    <property type="component" value="Unassembled WGS sequence"/>
</dbReference>
<name>A0ACC3S3E2_9PEZI</name>
<proteinExistence type="predicted"/>
<evidence type="ECO:0000313" key="1">
    <source>
        <dbReference type="EMBL" id="KAK8194321.1"/>
    </source>
</evidence>
<keyword evidence="2" id="KW-1185">Reference proteome</keyword>
<reference evidence="1" key="1">
    <citation type="submission" date="2024-02" db="EMBL/GenBank/DDBJ databases">
        <title>Metagenome Assembled Genome of Zalaria obscura JY119.</title>
        <authorList>
            <person name="Vighnesh L."/>
            <person name="Jagadeeshwari U."/>
            <person name="Venkata Ramana C."/>
            <person name="Sasikala C."/>
        </authorList>
    </citation>
    <scope>NUCLEOTIDE SEQUENCE</scope>
    <source>
        <strain evidence="1">JY119</strain>
    </source>
</reference>
<dbReference type="EMBL" id="JAMKPW020000043">
    <property type="protein sequence ID" value="KAK8194321.1"/>
    <property type="molecule type" value="Genomic_DNA"/>
</dbReference>
<protein>
    <submittedName>
        <fullName evidence="1">Uncharacterized protein</fullName>
    </submittedName>
</protein>
<sequence length="102" mass="11464">MWNSALRNVPSLVLPLVCLRAFMISYDDTLETPEMNRTLQRNSSDARLDLSGRILAVGIPASAYDNDRHRPHSASYQKSRPRQASSDAFWDVTDTEVAQNPS</sequence>
<organism evidence="1 2">
    <name type="scientific">Zalaria obscura</name>
    <dbReference type="NCBI Taxonomy" id="2024903"/>
    <lineage>
        <taxon>Eukaryota</taxon>
        <taxon>Fungi</taxon>
        <taxon>Dikarya</taxon>
        <taxon>Ascomycota</taxon>
        <taxon>Pezizomycotina</taxon>
        <taxon>Dothideomycetes</taxon>
        <taxon>Dothideomycetidae</taxon>
        <taxon>Dothideales</taxon>
        <taxon>Zalariaceae</taxon>
        <taxon>Zalaria</taxon>
    </lineage>
</organism>
<comment type="caution">
    <text evidence="1">The sequence shown here is derived from an EMBL/GenBank/DDBJ whole genome shotgun (WGS) entry which is preliminary data.</text>
</comment>
<gene>
    <name evidence="1" type="ORF">M8818_007510</name>
</gene>